<dbReference type="SUPFAM" id="SSF159121">
    <property type="entry name" value="BC4932-like"/>
    <property type="match status" value="1"/>
</dbReference>
<proteinExistence type="predicted"/>
<dbReference type="EMBL" id="NGJX01000001">
    <property type="protein sequence ID" value="RSU05737.1"/>
    <property type="molecule type" value="Genomic_DNA"/>
</dbReference>
<dbReference type="OrthoDB" id="2146259at2"/>
<dbReference type="AlphaFoldDB" id="A0A369AZV9"/>
<protein>
    <recommendedName>
        <fullName evidence="3">DUF1093 domain-containing protein</fullName>
    </recommendedName>
</protein>
<keyword evidence="2" id="KW-1185">Reference proteome</keyword>
<reference evidence="1 2" key="1">
    <citation type="submission" date="2017-05" db="EMBL/GenBank/DDBJ databases">
        <title>Vagococcus spp. assemblies.</title>
        <authorList>
            <person name="Gulvik C.A."/>
        </authorList>
    </citation>
    <scope>NUCLEOTIDE SEQUENCE [LARGE SCALE GENOMIC DNA]</scope>
    <source>
        <strain evidence="1 2">NCFB 2497</strain>
    </source>
</reference>
<accession>A0A369AZV9</accession>
<dbReference type="Gene3D" id="2.40.50.480">
    <property type="match status" value="1"/>
</dbReference>
<dbReference type="InterPro" id="IPR006542">
    <property type="entry name" value="DUF1093"/>
</dbReference>
<gene>
    <name evidence="1" type="ORF">CBF32_01700</name>
</gene>
<name>A0A369AZV9_9ENTE</name>
<dbReference type="GeneID" id="63145372"/>
<organism evidence="1 2">
    <name type="scientific">Vagococcus fluvialis</name>
    <dbReference type="NCBI Taxonomy" id="2738"/>
    <lineage>
        <taxon>Bacteria</taxon>
        <taxon>Bacillati</taxon>
        <taxon>Bacillota</taxon>
        <taxon>Bacilli</taxon>
        <taxon>Lactobacillales</taxon>
        <taxon>Enterococcaceae</taxon>
        <taxon>Vagococcus</taxon>
    </lineage>
</organism>
<dbReference type="Pfam" id="PF06486">
    <property type="entry name" value="DUF1093"/>
    <property type="match status" value="1"/>
</dbReference>
<dbReference type="Proteomes" id="UP000288197">
    <property type="component" value="Unassembled WGS sequence"/>
</dbReference>
<evidence type="ECO:0000313" key="1">
    <source>
        <dbReference type="EMBL" id="RSU05737.1"/>
    </source>
</evidence>
<sequence length="130" mass="14454">MKKIISVLLLVGVAFIGFKGYEYYNDTYKATMAYAIVPDEIPEKKEAVDDAGKKITNSDGSMNYTYDYNFNFVKENGESQVQGFGLTGSDPVPYEPGSYVRAEISNKRVVKGPYSVAESDVPKDILNKLK</sequence>
<dbReference type="InterPro" id="IPR036166">
    <property type="entry name" value="YxeA-like_sf"/>
</dbReference>
<dbReference type="RefSeq" id="WP_114288672.1">
    <property type="nucleotide sequence ID" value="NZ_CP081459.1"/>
</dbReference>
<comment type="caution">
    <text evidence="1">The sequence shown here is derived from an EMBL/GenBank/DDBJ whole genome shotgun (WGS) entry which is preliminary data.</text>
</comment>
<evidence type="ECO:0000313" key="2">
    <source>
        <dbReference type="Proteomes" id="UP000288197"/>
    </source>
</evidence>
<evidence type="ECO:0008006" key="3">
    <source>
        <dbReference type="Google" id="ProtNLM"/>
    </source>
</evidence>